<dbReference type="InterPro" id="IPR027398">
    <property type="entry name" value="SecD-TM"/>
</dbReference>
<keyword evidence="3 5" id="KW-1133">Transmembrane helix</keyword>
<proteinExistence type="predicted"/>
<dbReference type="AlphaFoldDB" id="A0A1X0WJP5"/>
<organism evidence="7 8">
    <name type="scientific">Rouxiella badensis</name>
    <dbReference type="NCBI Taxonomy" id="1646377"/>
    <lineage>
        <taxon>Bacteria</taxon>
        <taxon>Pseudomonadati</taxon>
        <taxon>Pseudomonadota</taxon>
        <taxon>Gammaproteobacteria</taxon>
        <taxon>Enterobacterales</taxon>
        <taxon>Yersiniaceae</taxon>
        <taxon>Rouxiella</taxon>
    </lineage>
</organism>
<dbReference type="NCBIfam" id="NF007915">
    <property type="entry name" value="PRK10629.1"/>
    <property type="match status" value="1"/>
</dbReference>
<name>A0A1X0WJP5_9GAMM</name>
<evidence type="ECO:0000256" key="5">
    <source>
        <dbReference type="SAM" id="Phobius"/>
    </source>
</evidence>
<dbReference type="Pfam" id="PF13721">
    <property type="entry name" value="SecD-TM1"/>
    <property type="match status" value="1"/>
</dbReference>
<comment type="caution">
    <text evidence="7">The sequence shown here is derived from an EMBL/GenBank/DDBJ whole genome shotgun (WGS) entry which is preliminary data.</text>
</comment>
<evidence type="ECO:0000256" key="2">
    <source>
        <dbReference type="ARBA" id="ARBA00022692"/>
    </source>
</evidence>
<evidence type="ECO:0000256" key="3">
    <source>
        <dbReference type="ARBA" id="ARBA00022989"/>
    </source>
</evidence>
<dbReference type="Proteomes" id="UP000192536">
    <property type="component" value="Unassembled WGS sequence"/>
</dbReference>
<protein>
    <submittedName>
        <fullName evidence="7">EnvZ/OmpR regulon moderator</fullName>
    </submittedName>
</protein>
<evidence type="ECO:0000313" key="8">
    <source>
        <dbReference type="Proteomes" id="UP000192536"/>
    </source>
</evidence>
<evidence type="ECO:0000259" key="6">
    <source>
        <dbReference type="Pfam" id="PF13721"/>
    </source>
</evidence>
<gene>
    <name evidence="7" type="ORF">BS640_02515</name>
</gene>
<evidence type="ECO:0000256" key="4">
    <source>
        <dbReference type="ARBA" id="ARBA00023136"/>
    </source>
</evidence>
<evidence type="ECO:0000256" key="1">
    <source>
        <dbReference type="ARBA" id="ARBA00022475"/>
    </source>
</evidence>
<keyword evidence="4 5" id="KW-0472">Membrane</keyword>
<dbReference type="STRING" id="1646377.BS640_02515"/>
<feature type="transmembrane region" description="Helical" evidence="5">
    <location>
        <begin position="21"/>
        <end position="43"/>
    </location>
</feature>
<keyword evidence="8" id="KW-1185">Reference proteome</keyword>
<dbReference type="EMBL" id="MRWE01000003">
    <property type="protein sequence ID" value="ORJ26982.1"/>
    <property type="molecule type" value="Genomic_DNA"/>
</dbReference>
<feature type="domain" description="SecD export protein N-terminal TM" evidence="6">
    <location>
        <begin position="22"/>
        <end position="118"/>
    </location>
</feature>
<accession>A0A1X0WJP5</accession>
<evidence type="ECO:0000313" key="7">
    <source>
        <dbReference type="EMBL" id="ORJ26982.1"/>
    </source>
</evidence>
<keyword evidence="2 5" id="KW-0812">Transmembrane</keyword>
<dbReference type="Gene3D" id="3.30.70.260">
    <property type="match status" value="1"/>
</dbReference>
<keyword evidence="1" id="KW-1003">Cell membrane</keyword>
<sequence>MHELAAPDRILRMLKFAFSKGYILWPLTFLVLLMLTTVGVIAFPKTPENSDALKISPAHTGEDLPDGFTLYQGLSQRGVEIESITPANGSLVVKLHSSIQQHLAQETLKSILPSGYKIQPYSHEPSHEWANKFNRDQSHFG</sequence>
<reference evidence="7 8" key="1">
    <citation type="journal article" date="2017" name="Int. J. Syst. Evol. Microbiol.">
        <title>Rouxiella badensis sp. nov. and Rouxiella silvae sp. nov. isolated from peat bog soil in Germany and emendation of the genus description.</title>
        <authorList>
            <person name="Le Fleche-Mateos A."/>
            <person name="Kugler J.H."/>
            <person name="Hansen S.H."/>
            <person name="Syldatk C."/>
            <person name="Hausmann R."/>
            <person name="Lomprez F."/>
            <person name="Vandenbogaert M."/>
            <person name="Manuguerra J.C."/>
            <person name="Grimont P.A."/>
        </authorList>
    </citation>
    <scope>NUCLEOTIDE SEQUENCE [LARGE SCALE GENOMIC DNA]</scope>
    <source>
        <strain evidence="7 8">DSM 100043</strain>
    </source>
</reference>